<protein>
    <submittedName>
        <fullName evidence="2">Uncharacterized protein</fullName>
    </submittedName>
</protein>
<dbReference type="AlphaFoldDB" id="A0A3L0VXK3"/>
<name>A0A3L0VXK3_ECOLX</name>
<comment type="caution">
    <text evidence="2">The sequence shown here is derived from an EMBL/GenBank/DDBJ whole genome shotgun (WGS) entry which is preliminary data.</text>
</comment>
<evidence type="ECO:0000313" key="2">
    <source>
        <dbReference type="EMBL" id="MHO04660.1"/>
    </source>
</evidence>
<feature type="transmembrane region" description="Helical" evidence="1">
    <location>
        <begin position="65"/>
        <end position="81"/>
    </location>
</feature>
<proteinExistence type="predicted"/>
<keyword evidence="1" id="KW-0812">Transmembrane</keyword>
<keyword evidence="1" id="KW-1133">Transmembrane helix</keyword>
<feature type="transmembrane region" description="Helical" evidence="1">
    <location>
        <begin position="6"/>
        <end position="21"/>
    </location>
</feature>
<reference evidence="2" key="1">
    <citation type="submission" date="2018-10" db="EMBL/GenBank/DDBJ databases">
        <authorList>
            <consortium name="NARMS: The National Antimicrobial Resistance Monitoring System"/>
        </authorList>
    </citation>
    <scope>NUCLEOTIDE SEQUENCE [LARGE SCALE GENOMIC DNA]</scope>
    <source>
        <strain evidence="2">CVM N17EC0388</strain>
    </source>
</reference>
<accession>A0A3L0VXK3</accession>
<evidence type="ECO:0000256" key="1">
    <source>
        <dbReference type="SAM" id="Phobius"/>
    </source>
</evidence>
<dbReference type="EMBL" id="RNRV01000013">
    <property type="protein sequence ID" value="MHO04660.1"/>
    <property type="molecule type" value="Genomic_DNA"/>
</dbReference>
<gene>
    <name evidence="2" type="ORF">D9F05_09770</name>
</gene>
<sequence>MKFFKVFFKTAMTFPFVILFWQTPSMMRMPAPLGWDIIHRLSTLMFNFMLFSHIDDIGWLQNKNLWPYIGLFLFVLFVITFKQTAKHMEQDEEYDARCAAGHLERQQNNPWKPYFGQPVDAANVNIELKNGKILWRVPASKLEELAEDVKEWMPIPPRL</sequence>
<organism evidence="2">
    <name type="scientific">Escherichia coli</name>
    <dbReference type="NCBI Taxonomy" id="562"/>
    <lineage>
        <taxon>Bacteria</taxon>
        <taxon>Pseudomonadati</taxon>
        <taxon>Pseudomonadota</taxon>
        <taxon>Gammaproteobacteria</taxon>
        <taxon>Enterobacterales</taxon>
        <taxon>Enterobacteriaceae</taxon>
        <taxon>Escherichia</taxon>
    </lineage>
</organism>
<keyword evidence="1" id="KW-0472">Membrane</keyword>